<dbReference type="PROSITE" id="PS50103">
    <property type="entry name" value="ZF_C3H1"/>
    <property type="match status" value="1"/>
</dbReference>
<keyword evidence="5" id="KW-1185">Reference proteome</keyword>
<evidence type="ECO:0000313" key="4">
    <source>
        <dbReference type="EMBL" id="PAV61322.1"/>
    </source>
</evidence>
<feature type="region of interest" description="Disordered" evidence="2">
    <location>
        <begin position="57"/>
        <end position="105"/>
    </location>
</feature>
<keyword evidence="1" id="KW-0479">Metal-binding</keyword>
<proteinExistence type="predicted"/>
<protein>
    <recommendedName>
        <fullName evidence="3">C3H1-type domain-containing protein</fullName>
    </recommendedName>
</protein>
<feature type="compositionally biased region" description="Polar residues" evidence="2">
    <location>
        <begin position="60"/>
        <end position="74"/>
    </location>
</feature>
<accession>A0A2A2JIE0</accession>
<dbReference type="EMBL" id="LIAE01010418">
    <property type="protein sequence ID" value="PAV61322.1"/>
    <property type="molecule type" value="Genomic_DNA"/>
</dbReference>
<evidence type="ECO:0000313" key="5">
    <source>
        <dbReference type="Proteomes" id="UP000218231"/>
    </source>
</evidence>
<dbReference type="GO" id="GO:0008270">
    <property type="term" value="F:zinc ion binding"/>
    <property type="evidence" value="ECO:0007669"/>
    <property type="project" value="UniProtKB-KW"/>
</dbReference>
<dbReference type="Proteomes" id="UP000218231">
    <property type="component" value="Unassembled WGS sequence"/>
</dbReference>
<keyword evidence="1" id="KW-0862">Zinc</keyword>
<gene>
    <name evidence="4" type="ORF">WR25_18176</name>
</gene>
<dbReference type="OrthoDB" id="446759at2759"/>
<evidence type="ECO:0000256" key="2">
    <source>
        <dbReference type="SAM" id="MobiDB-lite"/>
    </source>
</evidence>
<name>A0A2A2JIE0_9BILA</name>
<feature type="domain" description="C3H1-type" evidence="3">
    <location>
        <begin position="1"/>
        <end position="27"/>
    </location>
</feature>
<dbReference type="InterPro" id="IPR000571">
    <property type="entry name" value="Znf_CCCH"/>
</dbReference>
<evidence type="ECO:0000259" key="3">
    <source>
        <dbReference type="PROSITE" id="PS50103"/>
    </source>
</evidence>
<sequence>MSSCRFFNGTPESCRNGENCPFLHDATAKPTSSSTIFHPRRSAPLFDASKYKYVNPSLAKRNSSESTDNPTAATDNVEDAISTRRASITTTQTEKREERPNVGYSDVATLGLQETEAFRAHDFLPGKIPLSPPPYSLIS</sequence>
<evidence type="ECO:0000256" key="1">
    <source>
        <dbReference type="PROSITE-ProRule" id="PRU00723"/>
    </source>
</evidence>
<feature type="zinc finger region" description="C3H1-type" evidence="1">
    <location>
        <begin position="1"/>
        <end position="27"/>
    </location>
</feature>
<dbReference type="AlphaFoldDB" id="A0A2A2JIE0"/>
<reference evidence="4 5" key="1">
    <citation type="journal article" date="2017" name="Curr. Biol.">
        <title>Genome architecture and evolution of a unichromosomal asexual nematode.</title>
        <authorList>
            <person name="Fradin H."/>
            <person name="Zegar C."/>
            <person name="Gutwein M."/>
            <person name="Lucas J."/>
            <person name="Kovtun M."/>
            <person name="Corcoran D."/>
            <person name="Baugh L.R."/>
            <person name="Kiontke K."/>
            <person name="Gunsalus K."/>
            <person name="Fitch D.H."/>
            <person name="Piano F."/>
        </authorList>
    </citation>
    <scope>NUCLEOTIDE SEQUENCE [LARGE SCALE GENOMIC DNA]</scope>
    <source>
        <strain evidence="4">PF1309</strain>
    </source>
</reference>
<comment type="caution">
    <text evidence="4">The sequence shown here is derived from an EMBL/GenBank/DDBJ whole genome shotgun (WGS) entry which is preliminary data.</text>
</comment>
<keyword evidence="1" id="KW-0863">Zinc-finger</keyword>
<organism evidence="4 5">
    <name type="scientific">Diploscapter pachys</name>
    <dbReference type="NCBI Taxonomy" id="2018661"/>
    <lineage>
        <taxon>Eukaryota</taxon>
        <taxon>Metazoa</taxon>
        <taxon>Ecdysozoa</taxon>
        <taxon>Nematoda</taxon>
        <taxon>Chromadorea</taxon>
        <taxon>Rhabditida</taxon>
        <taxon>Rhabditina</taxon>
        <taxon>Rhabditomorpha</taxon>
        <taxon>Rhabditoidea</taxon>
        <taxon>Rhabditidae</taxon>
        <taxon>Diploscapter</taxon>
    </lineage>
</organism>